<reference evidence="1" key="1">
    <citation type="submission" date="2020-03" db="EMBL/GenBank/DDBJ databases">
        <title>The deep terrestrial virosphere.</title>
        <authorList>
            <person name="Holmfeldt K."/>
            <person name="Nilsson E."/>
            <person name="Simone D."/>
            <person name="Lopez-Fernandez M."/>
            <person name="Wu X."/>
            <person name="de Brujin I."/>
            <person name="Lundin D."/>
            <person name="Andersson A."/>
            <person name="Bertilsson S."/>
            <person name="Dopson M."/>
        </authorList>
    </citation>
    <scope>NUCLEOTIDE SEQUENCE</scope>
    <source>
        <strain evidence="1">MM415A00329</strain>
        <strain evidence="2">MM415B02221</strain>
    </source>
</reference>
<protein>
    <submittedName>
        <fullName evidence="1">Uncharacterized protein</fullName>
    </submittedName>
</protein>
<evidence type="ECO:0000313" key="1">
    <source>
        <dbReference type="EMBL" id="QJA82966.1"/>
    </source>
</evidence>
<organism evidence="1">
    <name type="scientific">viral metagenome</name>
    <dbReference type="NCBI Taxonomy" id="1070528"/>
    <lineage>
        <taxon>unclassified sequences</taxon>
        <taxon>metagenomes</taxon>
        <taxon>organismal metagenomes</taxon>
    </lineage>
</organism>
<gene>
    <name evidence="1" type="ORF">MM415A00329_0020</name>
    <name evidence="2" type="ORF">MM415B02221_0008</name>
</gene>
<dbReference type="EMBL" id="MT142574">
    <property type="protein sequence ID" value="QJA85442.1"/>
    <property type="molecule type" value="Genomic_DNA"/>
</dbReference>
<sequence>MDRDRRLKRIEIDPTFIESLLKNGVKIHSNNDIFEIKTGLPEDSIIIGTHYDIDRHIFSFVFNSPTFKKVKDGEIIPFLPVYVKKL</sequence>
<name>A0A6M3KLM8_9ZZZZ</name>
<dbReference type="AlphaFoldDB" id="A0A6M3KLM8"/>
<dbReference type="EMBL" id="MT142500">
    <property type="protein sequence ID" value="QJA82966.1"/>
    <property type="molecule type" value="Genomic_DNA"/>
</dbReference>
<accession>A0A6M3KLM8</accession>
<evidence type="ECO:0000313" key="2">
    <source>
        <dbReference type="EMBL" id="QJA85442.1"/>
    </source>
</evidence>
<proteinExistence type="predicted"/>